<feature type="compositionally biased region" description="Low complexity" evidence="1">
    <location>
        <begin position="222"/>
        <end position="231"/>
    </location>
</feature>
<sequence length="326" mass="36255">MEEKKRQVRLASCMIREKAPLDQLFNIFTHQLGKANTTCIPGATSILNKIAEPQGAGANRPKTCLVTTDSQILRKRTPQNLLAENRGHIVQNIAEQDVIHRISSQPHKLKRDRVYSGQQNDERSQYRDVVDTARELNIYALDQREAGPRGRENRFKKQHRSQSPNTEIPHKRTQYHLSSKRGNPPPPVAQDSSDGSGYNSRIGNPQLVYRSGYPANVENDHSSPPAFASPPHQNSNLLGYSNIPAEFAHPSQSNASLLARSEQHHPPMNQGEALRPLSGASASRLVPTEKDSELGPARKTRTNDASQHYTSLGNVVEVKHSERNSG</sequence>
<feature type="region of interest" description="Disordered" evidence="1">
    <location>
        <begin position="259"/>
        <end position="326"/>
    </location>
</feature>
<dbReference type="GeneID" id="8509337"/>
<feature type="compositionally biased region" description="Polar residues" evidence="1">
    <location>
        <begin position="303"/>
        <end position="313"/>
    </location>
</feature>
<protein>
    <submittedName>
        <fullName evidence="2">Uncharacterized protein</fullName>
    </submittedName>
</protein>
<dbReference type="Proteomes" id="UP000002038">
    <property type="component" value="Unassembled WGS sequence"/>
</dbReference>
<proteinExistence type="predicted"/>
<keyword evidence="3" id="KW-1185">Reference proteome</keyword>
<evidence type="ECO:0000256" key="1">
    <source>
        <dbReference type="SAM" id="MobiDB-lite"/>
    </source>
</evidence>
<feature type="compositionally biased region" description="Basic and acidic residues" evidence="1">
    <location>
        <begin position="317"/>
        <end position="326"/>
    </location>
</feature>
<feature type="compositionally biased region" description="Polar residues" evidence="1">
    <location>
        <begin position="190"/>
        <end position="203"/>
    </location>
</feature>
<dbReference type="RefSeq" id="XP_031579087.1">
    <property type="nucleotide sequence ID" value="XM_031722252.1"/>
</dbReference>
<dbReference type="AlphaFoldDB" id="A0A179UPF6"/>
<dbReference type="EMBL" id="GG657458">
    <property type="protein sequence ID" value="OAT09955.1"/>
    <property type="molecule type" value="Genomic_DNA"/>
</dbReference>
<reference evidence="3" key="1">
    <citation type="journal article" date="2015" name="PLoS Genet.">
        <title>The dynamic genome and transcriptome of the human fungal pathogen Blastomyces and close relative Emmonsia.</title>
        <authorList>
            <person name="Munoz J.F."/>
            <person name="Gauthier G.M."/>
            <person name="Desjardins C.A."/>
            <person name="Gallo J.E."/>
            <person name="Holder J."/>
            <person name="Sullivan T.D."/>
            <person name="Marty A.J."/>
            <person name="Carmen J.C."/>
            <person name="Chen Z."/>
            <person name="Ding L."/>
            <person name="Gujja S."/>
            <person name="Magrini V."/>
            <person name="Misas E."/>
            <person name="Mitreva M."/>
            <person name="Priest M."/>
            <person name="Saif S."/>
            <person name="Whiston E.A."/>
            <person name="Young S."/>
            <person name="Zeng Q."/>
            <person name="Goldman W.E."/>
            <person name="Mardis E.R."/>
            <person name="Taylor J.W."/>
            <person name="McEwen J.G."/>
            <person name="Clay O.K."/>
            <person name="Klein B.S."/>
            <person name="Cuomo C.A."/>
        </authorList>
    </citation>
    <scope>NUCLEOTIDE SEQUENCE [LARGE SCALE GENOMIC DNA]</scope>
    <source>
        <strain evidence="3">SLH14081</strain>
    </source>
</reference>
<evidence type="ECO:0000313" key="3">
    <source>
        <dbReference type="Proteomes" id="UP000002038"/>
    </source>
</evidence>
<gene>
    <name evidence="2" type="ORF">BDBG_05643</name>
</gene>
<dbReference type="OrthoDB" id="4188564at2759"/>
<dbReference type="KEGG" id="bgh:BDBG_05643"/>
<name>A0A179UPF6_BLAGS</name>
<feature type="compositionally biased region" description="Basic and acidic residues" evidence="1">
    <location>
        <begin position="142"/>
        <end position="155"/>
    </location>
</feature>
<dbReference type="VEuPathDB" id="FungiDB:BDBG_05643"/>
<evidence type="ECO:0000313" key="2">
    <source>
        <dbReference type="EMBL" id="OAT09955.1"/>
    </source>
</evidence>
<organism evidence="2 3">
    <name type="scientific">Blastomyces gilchristii (strain SLH14081)</name>
    <name type="common">Blastomyces dermatitidis</name>
    <dbReference type="NCBI Taxonomy" id="559298"/>
    <lineage>
        <taxon>Eukaryota</taxon>
        <taxon>Fungi</taxon>
        <taxon>Dikarya</taxon>
        <taxon>Ascomycota</taxon>
        <taxon>Pezizomycotina</taxon>
        <taxon>Eurotiomycetes</taxon>
        <taxon>Eurotiomycetidae</taxon>
        <taxon>Onygenales</taxon>
        <taxon>Ajellomycetaceae</taxon>
        <taxon>Blastomyces</taxon>
    </lineage>
</organism>
<accession>A0A179UPF6</accession>
<feature type="region of interest" description="Disordered" evidence="1">
    <location>
        <begin position="104"/>
        <end position="127"/>
    </location>
</feature>
<feature type="region of interest" description="Disordered" evidence="1">
    <location>
        <begin position="140"/>
        <end position="239"/>
    </location>
</feature>
<feature type="non-terminal residue" evidence="2">
    <location>
        <position position="1"/>
    </location>
</feature>